<evidence type="ECO:0000256" key="1">
    <source>
        <dbReference type="SAM" id="MobiDB-lite"/>
    </source>
</evidence>
<protein>
    <submittedName>
        <fullName evidence="3">Molecular chaperone DnaJ</fullName>
    </submittedName>
</protein>
<dbReference type="Gene3D" id="1.10.287.110">
    <property type="entry name" value="DnaJ domain"/>
    <property type="match status" value="1"/>
</dbReference>
<name>A0A4Z1NPU0_9PEZI</name>
<dbReference type="Proteomes" id="UP000298493">
    <property type="component" value="Unassembled WGS sequence"/>
</dbReference>
<feature type="domain" description="J" evidence="2">
    <location>
        <begin position="8"/>
        <end position="71"/>
    </location>
</feature>
<feature type="region of interest" description="Disordered" evidence="1">
    <location>
        <begin position="118"/>
        <end position="228"/>
    </location>
</feature>
<dbReference type="GO" id="GO:0005737">
    <property type="term" value="C:cytoplasm"/>
    <property type="evidence" value="ECO:0007669"/>
    <property type="project" value="TreeGrafter"/>
</dbReference>
<feature type="compositionally biased region" description="Low complexity" evidence="1">
    <location>
        <begin position="124"/>
        <end position="140"/>
    </location>
</feature>
<feature type="compositionally biased region" description="Basic and acidic residues" evidence="1">
    <location>
        <begin position="176"/>
        <end position="186"/>
    </location>
</feature>
<dbReference type="SMART" id="SM00271">
    <property type="entry name" value="DnaJ"/>
    <property type="match status" value="1"/>
</dbReference>
<dbReference type="PROSITE" id="PS50076">
    <property type="entry name" value="DNAJ_2"/>
    <property type="match status" value="1"/>
</dbReference>
<dbReference type="OrthoDB" id="10250354at2759"/>
<dbReference type="STRING" id="86259.A0A4Z1NPU0"/>
<sequence length="327" mass="37209">MTSTTEIDYYKVLSVSRSANSKQIKKAYHSLALEHHPDKNSDTDGTRFKAILEAYEMLSDPLKKSIHDRSHGSTEIPPRTSQSVWDQAYADAWDLRDAQQPPTTAQEHAHRYYRQTYYGEPSPRRSYFPPSRSVSPDRVSNCSSNNSETRAASNNPETRRGYVPESGFDQETGFRSQERPFEDRGAPSRTSFSTSPQERTPSGASSTESAQPPERHEQAQQGSYGVEVDSVPEWEVATILDVPPRRSSFERDAEPNLVKAVIGHVDLIVMATKRRWFFFPSKTSFEVTLERPGHETKTFVIPTSIARNFGIYDYWYENEKLGVLDEL</sequence>
<reference evidence="3 4" key="1">
    <citation type="submission" date="2019-04" db="EMBL/GenBank/DDBJ databases">
        <title>High contiguity whole genome sequence and gene annotation resource for two Venturia nashicola isolates.</title>
        <authorList>
            <person name="Prokchorchik M."/>
            <person name="Won K."/>
            <person name="Lee Y."/>
            <person name="Choi E.D."/>
            <person name="Segonzac C."/>
            <person name="Sohn K.H."/>
        </authorList>
    </citation>
    <scope>NUCLEOTIDE SEQUENCE [LARGE SCALE GENOMIC DNA]</scope>
    <source>
        <strain evidence="3 4">PRI2</strain>
    </source>
</reference>
<comment type="caution">
    <text evidence="3">The sequence shown here is derived from an EMBL/GenBank/DDBJ whole genome shotgun (WGS) entry which is preliminary data.</text>
</comment>
<gene>
    <name evidence="3" type="ORF">E6O75_ATG08875</name>
</gene>
<dbReference type="InterPro" id="IPR036869">
    <property type="entry name" value="J_dom_sf"/>
</dbReference>
<feature type="compositionally biased region" description="Polar residues" evidence="1">
    <location>
        <begin position="141"/>
        <end position="156"/>
    </location>
</feature>
<keyword evidence="4" id="KW-1185">Reference proteome</keyword>
<dbReference type="AlphaFoldDB" id="A0A4Z1NPU0"/>
<dbReference type="SUPFAM" id="SSF46565">
    <property type="entry name" value="Chaperone J-domain"/>
    <property type="match status" value="1"/>
</dbReference>
<evidence type="ECO:0000313" key="3">
    <source>
        <dbReference type="EMBL" id="TID14729.1"/>
    </source>
</evidence>
<dbReference type="GO" id="GO:0005634">
    <property type="term" value="C:nucleus"/>
    <property type="evidence" value="ECO:0007669"/>
    <property type="project" value="TreeGrafter"/>
</dbReference>
<accession>A0A4Z1NPU0</accession>
<dbReference type="PANTHER" id="PTHR43948">
    <property type="entry name" value="DNAJ HOMOLOG SUBFAMILY B"/>
    <property type="match status" value="1"/>
</dbReference>
<evidence type="ECO:0000259" key="2">
    <source>
        <dbReference type="PROSITE" id="PS50076"/>
    </source>
</evidence>
<proteinExistence type="predicted"/>
<evidence type="ECO:0000313" key="4">
    <source>
        <dbReference type="Proteomes" id="UP000298493"/>
    </source>
</evidence>
<organism evidence="3 4">
    <name type="scientific">Venturia nashicola</name>
    <dbReference type="NCBI Taxonomy" id="86259"/>
    <lineage>
        <taxon>Eukaryota</taxon>
        <taxon>Fungi</taxon>
        <taxon>Dikarya</taxon>
        <taxon>Ascomycota</taxon>
        <taxon>Pezizomycotina</taxon>
        <taxon>Dothideomycetes</taxon>
        <taxon>Pleosporomycetidae</taxon>
        <taxon>Venturiales</taxon>
        <taxon>Venturiaceae</taxon>
        <taxon>Venturia</taxon>
    </lineage>
</organism>
<dbReference type="PANTHER" id="PTHR43948:SF10">
    <property type="entry name" value="MRJ, ISOFORM E"/>
    <property type="match status" value="1"/>
</dbReference>
<dbReference type="GO" id="GO:0051087">
    <property type="term" value="F:protein-folding chaperone binding"/>
    <property type="evidence" value="ECO:0007669"/>
    <property type="project" value="TreeGrafter"/>
</dbReference>
<dbReference type="GO" id="GO:0044183">
    <property type="term" value="F:protein folding chaperone"/>
    <property type="evidence" value="ECO:0007669"/>
    <property type="project" value="TreeGrafter"/>
</dbReference>
<dbReference type="CDD" id="cd06257">
    <property type="entry name" value="DnaJ"/>
    <property type="match status" value="1"/>
</dbReference>
<feature type="compositionally biased region" description="Polar residues" evidence="1">
    <location>
        <begin position="188"/>
        <end position="210"/>
    </location>
</feature>
<dbReference type="EMBL" id="SNSC02000022">
    <property type="protein sequence ID" value="TID14729.1"/>
    <property type="molecule type" value="Genomic_DNA"/>
</dbReference>
<dbReference type="Pfam" id="PF00226">
    <property type="entry name" value="DnaJ"/>
    <property type="match status" value="1"/>
</dbReference>
<dbReference type="GO" id="GO:0051082">
    <property type="term" value="F:unfolded protein binding"/>
    <property type="evidence" value="ECO:0007669"/>
    <property type="project" value="TreeGrafter"/>
</dbReference>
<dbReference type="PRINTS" id="PR00625">
    <property type="entry name" value="JDOMAIN"/>
</dbReference>
<dbReference type="InterPro" id="IPR001623">
    <property type="entry name" value="DnaJ_domain"/>
</dbReference>